<dbReference type="PROSITE" id="PS50893">
    <property type="entry name" value="ABC_TRANSPORTER_2"/>
    <property type="match status" value="2"/>
</dbReference>
<dbReference type="FunFam" id="1.20.1560.10:FF:000013">
    <property type="entry name" value="ABC transporter C family member 2"/>
    <property type="match status" value="1"/>
</dbReference>
<keyword evidence="6" id="KW-0067">ATP-binding</keyword>
<keyword evidence="14" id="KW-1185">Reference proteome</keyword>
<evidence type="ECO:0000256" key="10">
    <source>
        <dbReference type="SAM" id="Phobius"/>
    </source>
</evidence>
<feature type="transmembrane region" description="Helical" evidence="10">
    <location>
        <begin position="1047"/>
        <end position="1072"/>
    </location>
</feature>
<keyword evidence="4" id="KW-0677">Repeat</keyword>
<evidence type="ECO:0000256" key="5">
    <source>
        <dbReference type="ARBA" id="ARBA00022741"/>
    </source>
</evidence>
<feature type="transmembrane region" description="Helical" evidence="10">
    <location>
        <begin position="27"/>
        <end position="47"/>
    </location>
</feature>
<feature type="transmembrane region" description="Helical" evidence="10">
    <location>
        <begin position="163"/>
        <end position="181"/>
    </location>
</feature>
<feature type="compositionally biased region" description="Polar residues" evidence="9">
    <location>
        <begin position="441"/>
        <end position="467"/>
    </location>
</feature>
<feature type="transmembrane region" description="Helical" evidence="10">
    <location>
        <begin position="1184"/>
        <end position="1207"/>
    </location>
</feature>
<keyword evidence="7 10" id="KW-1133">Transmembrane helix</keyword>
<feature type="transmembrane region" description="Helical" evidence="10">
    <location>
        <begin position="523"/>
        <end position="542"/>
    </location>
</feature>
<protein>
    <recommendedName>
        <fullName evidence="15">ATP-binding cassette transporter</fullName>
    </recommendedName>
</protein>
<dbReference type="Pfam" id="PF00005">
    <property type="entry name" value="ABC_tran"/>
    <property type="match status" value="2"/>
</dbReference>
<proteinExistence type="predicted"/>
<feature type="transmembrane region" description="Helical" evidence="10">
    <location>
        <begin position="1138"/>
        <end position="1160"/>
    </location>
</feature>
<feature type="transmembrane region" description="Helical" evidence="10">
    <location>
        <begin position="96"/>
        <end position="120"/>
    </location>
</feature>
<name>A0A9P5MR46_9AGAM</name>
<dbReference type="SUPFAM" id="SSF52540">
    <property type="entry name" value="P-loop containing nucleoside triphosphate hydrolases"/>
    <property type="match status" value="2"/>
</dbReference>
<evidence type="ECO:0000256" key="7">
    <source>
        <dbReference type="ARBA" id="ARBA00022989"/>
    </source>
</evidence>
<dbReference type="OrthoDB" id="6500128at2759"/>
<feature type="transmembrane region" description="Helical" evidence="10">
    <location>
        <begin position="1232"/>
        <end position="1252"/>
    </location>
</feature>
<feature type="transmembrane region" description="Helical" evidence="10">
    <location>
        <begin position="367"/>
        <end position="385"/>
    </location>
</feature>
<feature type="transmembrane region" description="Helical" evidence="10">
    <location>
        <begin position="188"/>
        <end position="210"/>
    </location>
</feature>
<feature type="domain" description="ABC transporter" evidence="11">
    <location>
        <begin position="1324"/>
        <end position="1556"/>
    </location>
</feature>
<feature type="region of interest" description="Disordered" evidence="9">
    <location>
        <begin position="423"/>
        <end position="499"/>
    </location>
</feature>
<dbReference type="Pfam" id="PF00664">
    <property type="entry name" value="ABC_membrane"/>
    <property type="match status" value="2"/>
</dbReference>
<feature type="transmembrane region" description="Helical" evidence="10">
    <location>
        <begin position="230"/>
        <end position="250"/>
    </location>
</feature>
<feature type="transmembrane region" description="Helical" evidence="10">
    <location>
        <begin position="1004"/>
        <end position="1027"/>
    </location>
</feature>
<evidence type="ECO:0000259" key="12">
    <source>
        <dbReference type="PROSITE" id="PS50929"/>
    </source>
</evidence>
<feature type="transmembrane region" description="Helical" evidence="10">
    <location>
        <begin position="548"/>
        <end position="570"/>
    </location>
</feature>
<dbReference type="InterPro" id="IPR003593">
    <property type="entry name" value="AAA+_ATPase"/>
</dbReference>
<dbReference type="InterPro" id="IPR011527">
    <property type="entry name" value="ABC1_TM_dom"/>
</dbReference>
<dbReference type="GO" id="GO:0140359">
    <property type="term" value="F:ABC-type transporter activity"/>
    <property type="evidence" value="ECO:0007669"/>
    <property type="project" value="InterPro"/>
</dbReference>
<comment type="caution">
    <text evidence="13">The sequence shown here is derived from an EMBL/GenBank/DDBJ whole genome shotgun (WGS) entry which is preliminary data.</text>
</comment>
<accession>A0A9P5MR46</accession>
<dbReference type="InterPro" id="IPR036640">
    <property type="entry name" value="ABC1_TM_sf"/>
</dbReference>
<dbReference type="EMBL" id="WHVB01000018">
    <property type="protein sequence ID" value="KAF8473709.1"/>
    <property type="molecule type" value="Genomic_DNA"/>
</dbReference>
<dbReference type="FunFam" id="3.40.50.300:FF:000838">
    <property type="entry name" value="ABC multidrug transporter (Eurofung)"/>
    <property type="match status" value="1"/>
</dbReference>
<dbReference type="InterPro" id="IPR050173">
    <property type="entry name" value="ABC_transporter_C-like"/>
</dbReference>
<dbReference type="PROSITE" id="PS00211">
    <property type="entry name" value="ABC_TRANSPORTER_1"/>
    <property type="match status" value="1"/>
</dbReference>
<evidence type="ECO:0000313" key="14">
    <source>
        <dbReference type="Proteomes" id="UP000759537"/>
    </source>
</evidence>
<dbReference type="PROSITE" id="PS50929">
    <property type="entry name" value="ABC_TM1F"/>
    <property type="match status" value="2"/>
</dbReference>
<feature type="domain" description="ABC transporter" evidence="11">
    <location>
        <begin position="711"/>
        <end position="953"/>
    </location>
</feature>
<feature type="domain" description="ABC transmembrane type-1" evidence="12">
    <location>
        <begin position="501"/>
        <end position="648"/>
    </location>
</feature>
<dbReference type="InterPro" id="IPR017871">
    <property type="entry name" value="ABC_transporter-like_CS"/>
</dbReference>
<evidence type="ECO:0000256" key="8">
    <source>
        <dbReference type="ARBA" id="ARBA00023136"/>
    </source>
</evidence>
<dbReference type="SMART" id="SM00382">
    <property type="entry name" value="AAA"/>
    <property type="match status" value="2"/>
</dbReference>
<reference evidence="13" key="1">
    <citation type="submission" date="2019-10" db="EMBL/GenBank/DDBJ databases">
        <authorList>
            <consortium name="DOE Joint Genome Institute"/>
            <person name="Kuo A."/>
            <person name="Miyauchi S."/>
            <person name="Kiss E."/>
            <person name="Drula E."/>
            <person name="Kohler A."/>
            <person name="Sanchez-Garcia M."/>
            <person name="Andreopoulos B."/>
            <person name="Barry K.W."/>
            <person name="Bonito G."/>
            <person name="Buee M."/>
            <person name="Carver A."/>
            <person name="Chen C."/>
            <person name="Cichocki N."/>
            <person name="Clum A."/>
            <person name="Culley D."/>
            <person name="Crous P.W."/>
            <person name="Fauchery L."/>
            <person name="Girlanda M."/>
            <person name="Hayes R."/>
            <person name="Keri Z."/>
            <person name="LaButti K."/>
            <person name="Lipzen A."/>
            <person name="Lombard V."/>
            <person name="Magnuson J."/>
            <person name="Maillard F."/>
            <person name="Morin E."/>
            <person name="Murat C."/>
            <person name="Nolan M."/>
            <person name="Ohm R."/>
            <person name="Pangilinan J."/>
            <person name="Pereira M."/>
            <person name="Perotto S."/>
            <person name="Peter M."/>
            <person name="Riley R."/>
            <person name="Sitrit Y."/>
            <person name="Stielow B."/>
            <person name="Szollosi G."/>
            <person name="Zifcakova L."/>
            <person name="Stursova M."/>
            <person name="Spatafora J.W."/>
            <person name="Tedersoo L."/>
            <person name="Vaario L.-M."/>
            <person name="Yamada A."/>
            <person name="Yan M."/>
            <person name="Wang P."/>
            <person name="Xu J."/>
            <person name="Bruns T."/>
            <person name="Baldrian P."/>
            <person name="Vilgalys R."/>
            <person name="Henrissat B."/>
            <person name="Grigoriev I.V."/>
            <person name="Hibbett D."/>
            <person name="Nagy L.G."/>
            <person name="Martin F.M."/>
        </authorList>
    </citation>
    <scope>NUCLEOTIDE SEQUENCE</scope>
    <source>
        <strain evidence="13">Prilba</strain>
    </source>
</reference>
<comment type="subcellular location">
    <subcellularLocation>
        <location evidence="1">Membrane</location>
        <topology evidence="1">Multi-pass membrane protein</topology>
    </subcellularLocation>
</comment>
<evidence type="ECO:0000313" key="13">
    <source>
        <dbReference type="EMBL" id="KAF8473709.1"/>
    </source>
</evidence>
<feature type="domain" description="ABC transmembrane type-1" evidence="12">
    <location>
        <begin position="1008"/>
        <end position="1289"/>
    </location>
</feature>
<dbReference type="GO" id="GO:0005524">
    <property type="term" value="F:ATP binding"/>
    <property type="evidence" value="ECO:0007669"/>
    <property type="project" value="UniProtKB-KW"/>
</dbReference>
<evidence type="ECO:0000256" key="4">
    <source>
        <dbReference type="ARBA" id="ARBA00022737"/>
    </source>
</evidence>
<dbReference type="CDD" id="cd03250">
    <property type="entry name" value="ABCC_MRP_domain1"/>
    <property type="match status" value="1"/>
</dbReference>
<dbReference type="InterPro" id="IPR003439">
    <property type="entry name" value="ABC_transporter-like_ATP-bd"/>
</dbReference>
<feature type="transmembrane region" description="Helical" evidence="10">
    <location>
        <begin position="391"/>
        <end position="412"/>
    </location>
</feature>
<evidence type="ECO:0008006" key="15">
    <source>
        <dbReference type="Google" id="ProtNLM"/>
    </source>
</evidence>
<dbReference type="GO" id="GO:0016887">
    <property type="term" value="F:ATP hydrolysis activity"/>
    <property type="evidence" value="ECO:0007669"/>
    <property type="project" value="InterPro"/>
</dbReference>
<dbReference type="CDD" id="cd03244">
    <property type="entry name" value="ABCC_MRP_domain2"/>
    <property type="match status" value="1"/>
</dbReference>
<evidence type="ECO:0000256" key="9">
    <source>
        <dbReference type="SAM" id="MobiDB-lite"/>
    </source>
</evidence>
<evidence type="ECO:0000256" key="6">
    <source>
        <dbReference type="ARBA" id="ARBA00022840"/>
    </source>
</evidence>
<organism evidence="13 14">
    <name type="scientific">Russula ochroleuca</name>
    <dbReference type="NCBI Taxonomy" id="152965"/>
    <lineage>
        <taxon>Eukaryota</taxon>
        <taxon>Fungi</taxon>
        <taxon>Dikarya</taxon>
        <taxon>Basidiomycota</taxon>
        <taxon>Agaricomycotina</taxon>
        <taxon>Agaricomycetes</taxon>
        <taxon>Russulales</taxon>
        <taxon>Russulaceae</taxon>
        <taxon>Russula</taxon>
    </lineage>
</organism>
<keyword evidence="3 10" id="KW-0812">Transmembrane</keyword>
<dbReference type="Proteomes" id="UP000759537">
    <property type="component" value="Unassembled WGS sequence"/>
</dbReference>
<keyword evidence="2" id="KW-0813">Transport</keyword>
<evidence type="ECO:0000256" key="2">
    <source>
        <dbReference type="ARBA" id="ARBA00022448"/>
    </source>
</evidence>
<evidence type="ECO:0000256" key="3">
    <source>
        <dbReference type="ARBA" id="ARBA00022692"/>
    </source>
</evidence>
<evidence type="ECO:0000256" key="1">
    <source>
        <dbReference type="ARBA" id="ARBA00004141"/>
    </source>
</evidence>
<sequence>MDQVVLPPEDAFIHSLSANTSFWTHPLLIPSYAVLASIVILLLQTILSSGPIKALRARFSVTTEDTYATGEFSASSTRTGLVSAVKDHVERSGGSIIFVFQLSRLVVVLSLLVLSIVSFLQDEGLHSADSGLTALNKHWGKWRRRKHRNGGSHGGDSFSEREWLDLAACLTYLFASFLALVSVAARRAYASVASFHLSSILLITFSVYTYRDIWPLLTFTLSPADGRESSLLWAKVSLLAVAGVVIPLAIPRRYDPQTAINPEQTTSYLSMMMYTFLDPIVFKASRVPHLSHDMLPPLADYDYTKNLVRRSFKNLDTFSGSSNRHLFWGLMTTFRTSLCWAQVSRDLHALRQGIRPSPYLETRGEGAVVRPWVWVTYLFLGPALGTIGFQWYIFITTGTLVRVSAIITQLVFEHALRIRVKAETPSSPRATPAVTPEARSESTTPDNVSVVDNNVCETVSGSGEENGQSTTSSSIKSKQKGEFPANIAGNNDSEDRGKSSNLVGKMNNLVSTDLENIIDGRDFLLLVLYLPLQLALCIWFLYDILGWSVFVGLAVMVALFPFPGILVKTVQTVQKESMKRTDARVQTATETMNILRMVKLFGWEPKVAERLAERREHELRYIKKRQILNLINMNIKFPSTVFSSIAVFDLMKEQLHTIFWMLPLFIQAKVSLDRADDFLRNTELLDEYAYAEKGFERVMLTDASRFDRGVIGFQNASFTWSNDGVNDGTRTPSRRFTLRVDGELVFKRGGFNLIIGPTGSGKTSLLMALLGEMHFIPMTPDGWYHLPRSGGVSYAAQESWIQNETIRDNILFGAPYDEGRYKKVIDQCGLERDLSLFDAGDKTEVGEKGLTLSGGQKARITLARAVYSSAEILILDDVLAALDVHTARWIVEKCFKGDLIRGRTVLLVTHNVAMASPLADYVVSLGMDGRVASCGSALEAIALSPEVVEDIPPDEEKKVDQEGPDATAKQSDGKLIVAEEIAEGHVSWDAFQLFFKALGGSHVFLFWIFFISGLLLCEAFVAGQTWFMGHWAEQYVLYPPDSVDVTFYLSAYGLLVLAGVIAYVTGNTVYIFGAVRAARSIHGKLIEAVLGTTLRWLDTTPTSRVITRVTQDIRALDGPISNTFEWFNEISVGMLIKAIAVVYLTPVFIFPCIIIAFVGARLGQVYMKAQIAIKREMSNAKAPVLGHFGAAVAGLASIRAYGAQLAFREESYKRINRYTRAGRSFYNMNRWISLRVDFLGGLFAASLAAYLIYVPNERVLSSDIGFSLTMAIGFSGLILWWVRIFNDFECHSLERIHAYINIEQEPKPTKEGIPPAYWPASGDLRVENLSSRYSLDGPKVLHDISFHIKSGERVGIVGRTGSGKSSLTLSLLRCIFTEGNVYYDGKLTSSINLDALRSSITIIPQTPELLSGTLRENLDPFSQYDDASLNGALRASGLFSLQSDDDEGRLTLDSQIATGGGNLSVGQRQILALARAIVRGSKLLILDEDYKTDTIIQTSLRNELKGDVTLITVAHRLQTIIDADKVMVLDAGRIVEFDKPGELLKKENGRFRSLVDNSGDKDLLYQLANKAAAT</sequence>
<dbReference type="CDD" id="cd18596">
    <property type="entry name" value="ABC_6TM_VMR1_D1_like"/>
    <property type="match status" value="1"/>
</dbReference>
<dbReference type="Gene3D" id="3.40.50.300">
    <property type="entry name" value="P-loop containing nucleotide triphosphate hydrolases"/>
    <property type="match status" value="2"/>
</dbReference>
<reference evidence="13" key="2">
    <citation type="journal article" date="2020" name="Nat. Commun.">
        <title>Large-scale genome sequencing of mycorrhizal fungi provides insights into the early evolution of symbiotic traits.</title>
        <authorList>
            <person name="Miyauchi S."/>
            <person name="Kiss E."/>
            <person name="Kuo A."/>
            <person name="Drula E."/>
            <person name="Kohler A."/>
            <person name="Sanchez-Garcia M."/>
            <person name="Morin E."/>
            <person name="Andreopoulos B."/>
            <person name="Barry K.W."/>
            <person name="Bonito G."/>
            <person name="Buee M."/>
            <person name="Carver A."/>
            <person name="Chen C."/>
            <person name="Cichocki N."/>
            <person name="Clum A."/>
            <person name="Culley D."/>
            <person name="Crous P.W."/>
            <person name="Fauchery L."/>
            <person name="Girlanda M."/>
            <person name="Hayes R.D."/>
            <person name="Keri Z."/>
            <person name="LaButti K."/>
            <person name="Lipzen A."/>
            <person name="Lombard V."/>
            <person name="Magnuson J."/>
            <person name="Maillard F."/>
            <person name="Murat C."/>
            <person name="Nolan M."/>
            <person name="Ohm R.A."/>
            <person name="Pangilinan J."/>
            <person name="Pereira M.F."/>
            <person name="Perotto S."/>
            <person name="Peter M."/>
            <person name="Pfister S."/>
            <person name="Riley R."/>
            <person name="Sitrit Y."/>
            <person name="Stielow J.B."/>
            <person name="Szollosi G."/>
            <person name="Zifcakova L."/>
            <person name="Stursova M."/>
            <person name="Spatafora J.W."/>
            <person name="Tedersoo L."/>
            <person name="Vaario L.M."/>
            <person name="Yamada A."/>
            <person name="Yan M."/>
            <person name="Wang P."/>
            <person name="Xu J."/>
            <person name="Bruns T."/>
            <person name="Baldrian P."/>
            <person name="Vilgalys R."/>
            <person name="Dunand C."/>
            <person name="Henrissat B."/>
            <person name="Grigoriev I.V."/>
            <person name="Hibbett D."/>
            <person name="Nagy L.G."/>
            <person name="Martin F.M."/>
        </authorList>
    </citation>
    <scope>NUCLEOTIDE SEQUENCE</scope>
    <source>
        <strain evidence="13">Prilba</strain>
    </source>
</reference>
<dbReference type="InterPro" id="IPR027417">
    <property type="entry name" value="P-loop_NTPase"/>
</dbReference>
<dbReference type="Gene3D" id="1.20.1560.10">
    <property type="entry name" value="ABC transporter type 1, transmembrane domain"/>
    <property type="match status" value="2"/>
</dbReference>
<dbReference type="PANTHER" id="PTHR24223:SF356">
    <property type="entry name" value="ATP-BINDING CASSETTE TRANSPORTER ABC4"/>
    <property type="match status" value="1"/>
</dbReference>
<evidence type="ECO:0000259" key="11">
    <source>
        <dbReference type="PROSITE" id="PS50893"/>
    </source>
</evidence>
<dbReference type="GO" id="GO:0016020">
    <property type="term" value="C:membrane"/>
    <property type="evidence" value="ECO:0007669"/>
    <property type="project" value="UniProtKB-SubCell"/>
</dbReference>
<keyword evidence="5" id="KW-0547">Nucleotide-binding</keyword>
<dbReference type="CDD" id="cd18604">
    <property type="entry name" value="ABC_6TM_VMR1_D2_like"/>
    <property type="match status" value="1"/>
</dbReference>
<dbReference type="PANTHER" id="PTHR24223">
    <property type="entry name" value="ATP-BINDING CASSETTE SUB-FAMILY C"/>
    <property type="match status" value="1"/>
</dbReference>
<keyword evidence="8 10" id="KW-0472">Membrane</keyword>
<dbReference type="SUPFAM" id="SSF90123">
    <property type="entry name" value="ABC transporter transmembrane region"/>
    <property type="match status" value="2"/>
</dbReference>
<feature type="transmembrane region" description="Helical" evidence="10">
    <location>
        <begin position="1264"/>
        <end position="1282"/>
    </location>
</feature>
<gene>
    <name evidence="13" type="ORF">DFH94DRAFT_763904</name>
</gene>